<feature type="region of interest" description="Disordered" evidence="4">
    <location>
        <begin position="1"/>
        <end position="70"/>
    </location>
</feature>
<dbReference type="PANTHER" id="PTHR24012">
    <property type="entry name" value="RNA BINDING PROTEIN"/>
    <property type="match status" value="1"/>
</dbReference>
<evidence type="ECO:0000313" key="6">
    <source>
        <dbReference type="EMBL" id="SPO36107.1"/>
    </source>
</evidence>
<dbReference type="InterPro" id="IPR002343">
    <property type="entry name" value="Hud_Sxl_RNA"/>
</dbReference>
<evidence type="ECO:0000256" key="4">
    <source>
        <dbReference type="SAM" id="MobiDB-lite"/>
    </source>
</evidence>
<dbReference type="GO" id="GO:1990904">
    <property type="term" value="C:ribonucleoprotein complex"/>
    <property type="evidence" value="ECO:0007669"/>
    <property type="project" value="InterPro"/>
</dbReference>
<dbReference type="OrthoDB" id="2551039at2759"/>
<proteinExistence type="predicted"/>
<gene>
    <name evidence="6" type="ORF">PSFLO_01578</name>
</gene>
<keyword evidence="1" id="KW-0677">Repeat</keyword>
<evidence type="ECO:0000256" key="2">
    <source>
        <dbReference type="ARBA" id="ARBA00022884"/>
    </source>
</evidence>
<protein>
    <recommendedName>
        <fullName evidence="5">RRM domain-containing protein</fullName>
    </recommendedName>
</protein>
<organism evidence="6 7">
    <name type="scientific">Pseudozyma flocculosa</name>
    <dbReference type="NCBI Taxonomy" id="84751"/>
    <lineage>
        <taxon>Eukaryota</taxon>
        <taxon>Fungi</taxon>
        <taxon>Dikarya</taxon>
        <taxon>Basidiomycota</taxon>
        <taxon>Ustilaginomycotina</taxon>
        <taxon>Ustilaginomycetes</taxon>
        <taxon>Ustilaginales</taxon>
        <taxon>Ustilaginaceae</taxon>
        <taxon>Pseudozyma</taxon>
    </lineage>
</organism>
<dbReference type="PRINTS" id="PR00961">
    <property type="entry name" value="HUDSXLRNA"/>
</dbReference>
<evidence type="ECO:0000256" key="3">
    <source>
        <dbReference type="PROSITE-ProRule" id="PRU00176"/>
    </source>
</evidence>
<evidence type="ECO:0000256" key="1">
    <source>
        <dbReference type="ARBA" id="ARBA00022737"/>
    </source>
</evidence>
<dbReference type="GO" id="GO:0003723">
    <property type="term" value="F:RNA binding"/>
    <property type="evidence" value="ECO:0007669"/>
    <property type="project" value="UniProtKB-UniRule"/>
</dbReference>
<accession>A0A5C3EXJ9</accession>
<feature type="compositionally biased region" description="Low complexity" evidence="4">
    <location>
        <begin position="645"/>
        <end position="659"/>
    </location>
</feature>
<feature type="compositionally biased region" description="Polar residues" evidence="4">
    <location>
        <begin position="1"/>
        <end position="16"/>
    </location>
</feature>
<sequence>MSSQSIKDQPVATQAPTREPLADITQSRKTNGGQGKSDPDNATSTAVRDAAIPAEAPEMPSREPESHVATRNVAQATRPLMPQFEPPSSAPSAGTLRDAFAEPPMLFVEPASDTGFEPDSFPTTTYPGNSSRVSSFPGDMLGGPLDSTVGVFPPPGLTVPDLHTPSDAKIRALQLEMHLSELAARQASAMVEAERASVMQRQRDALLSMPASAPPTLLDASSLRAMTNIYVNNLPESTTDDVLYRLGSMCGTVVSHKAMLDLDTGRCKGYGFVMYATPEEAQRAIIFFTSNGLQSSYAKQESFSAKLRRMADKSSTNVYLSNLPVKLNAQQLEQLFSPHPVVSLRILTDANGESRGVGFVRLRDREVAQECIERLHGRILPGTTQPLQVRFADSEAQKQLKQSVSPKRTIESLFKELNMHGMTHPPLSGPTFTAPTFTAPLPAPQCGGGSIGGIGARQRLSLSPQLMPTSPSQLTASPDLSTSSSFGSLLSTPSTGSLSSGAFTPFSGSPTIGSGPMDCFGASHHLGGLQQMPASPMKPQASPDLGCFSPSAMISQPATPMVSYGAVNGAGLGFYDPTTPLTSSFRGYGEGVTGHGFGKDTSLTGSMVRELDAAQRGMAGWGVGALPPPSQPLSASGMQYGGQQSTTAPAPSRSSAIPIRRPDDGGPDQVALSPTASSNAAPSASQANAADSRKSRSGVKVALPPTSSDSAIKEGKIKRTSVGTVETEAKRRGRRSAPSVA</sequence>
<dbReference type="Proteomes" id="UP000323386">
    <property type="component" value="Unassembled WGS sequence"/>
</dbReference>
<dbReference type="InterPro" id="IPR012677">
    <property type="entry name" value="Nucleotide-bd_a/b_plait_sf"/>
</dbReference>
<feature type="compositionally biased region" description="Polar residues" evidence="4">
    <location>
        <begin position="464"/>
        <end position="479"/>
    </location>
</feature>
<dbReference type="PROSITE" id="PS50102">
    <property type="entry name" value="RRM"/>
    <property type="match status" value="2"/>
</dbReference>
<dbReference type="InterPro" id="IPR035979">
    <property type="entry name" value="RBD_domain_sf"/>
</dbReference>
<dbReference type="EMBL" id="OOIP01000003">
    <property type="protein sequence ID" value="SPO36107.1"/>
    <property type="molecule type" value="Genomic_DNA"/>
</dbReference>
<evidence type="ECO:0000259" key="5">
    <source>
        <dbReference type="PROSITE" id="PS50102"/>
    </source>
</evidence>
<feature type="compositionally biased region" description="Low complexity" evidence="4">
    <location>
        <begin position="671"/>
        <end position="690"/>
    </location>
</feature>
<feature type="region of interest" description="Disordered" evidence="4">
    <location>
        <begin position="464"/>
        <end position="502"/>
    </location>
</feature>
<reference evidence="6 7" key="1">
    <citation type="submission" date="2018-03" db="EMBL/GenBank/DDBJ databases">
        <authorList>
            <person name="Guldener U."/>
        </authorList>
    </citation>
    <scope>NUCLEOTIDE SEQUENCE [LARGE SCALE GENOMIC DNA]</scope>
    <source>
        <strain evidence="6 7">DAOM196992</strain>
    </source>
</reference>
<dbReference type="Pfam" id="PF00076">
    <property type="entry name" value="RRM_1"/>
    <property type="match status" value="2"/>
</dbReference>
<name>A0A5C3EXJ9_9BASI</name>
<dbReference type="Gene3D" id="3.30.70.330">
    <property type="match status" value="2"/>
</dbReference>
<keyword evidence="2 3" id="KW-0694">RNA-binding</keyword>
<feature type="domain" description="RRM" evidence="5">
    <location>
        <begin position="316"/>
        <end position="394"/>
    </location>
</feature>
<dbReference type="SUPFAM" id="SSF54928">
    <property type="entry name" value="RNA-binding domain, RBD"/>
    <property type="match status" value="2"/>
</dbReference>
<feature type="domain" description="RRM" evidence="5">
    <location>
        <begin position="227"/>
        <end position="300"/>
    </location>
</feature>
<dbReference type="SMART" id="SM00360">
    <property type="entry name" value="RRM"/>
    <property type="match status" value="2"/>
</dbReference>
<keyword evidence="7" id="KW-1185">Reference proteome</keyword>
<feature type="region of interest" description="Disordered" evidence="4">
    <location>
        <begin position="620"/>
        <end position="741"/>
    </location>
</feature>
<dbReference type="AlphaFoldDB" id="A0A5C3EXJ9"/>
<evidence type="ECO:0000313" key="7">
    <source>
        <dbReference type="Proteomes" id="UP000323386"/>
    </source>
</evidence>
<dbReference type="InterPro" id="IPR000504">
    <property type="entry name" value="RRM_dom"/>
</dbReference>
<feature type="compositionally biased region" description="Low complexity" evidence="4">
    <location>
        <begin position="480"/>
        <end position="501"/>
    </location>
</feature>